<organism evidence="1">
    <name type="scientific">Oncidium hybrid cultivar</name>
    <name type="common">Orchid</name>
    <dbReference type="NCBI Taxonomy" id="141207"/>
    <lineage>
        <taxon>Eukaryota</taxon>
        <taxon>Viridiplantae</taxon>
        <taxon>Streptophyta</taxon>
        <taxon>Embryophyta</taxon>
        <taxon>Tracheophyta</taxon>
        <taxon>Spermatophyta</taxon>
        <taxon>Magnoliopsida</taxon>
        <taxon>Liliopsida</taxon>
        <taxon>Asparagales</taxon>
        <taxon>Orchidaceae</taxon>
        <taxon>Epidendroideae</taxon>
        <taxon>Cymbidieae</taxon>
        <taxon>Oncidiinae</taxon>
        <taxon>Oncidium</taxon>
    </lineage>
</organism>
<reference evidence="1" key="1">
    <citation type="submission" date="1999-12" db="EMBL/GenBank/DDBJ databases">
        <authorList>
            <person name="Li J."/>
            <person name="Shao H."/>
            <person name="Zheng X."/>
            <person name="Mao H."/>
        </authorList>
    </citation>
    <scope>NUCLEOTIDE SEQUENCE</scope>
</reference>
<protein>
    <submittedName>
        <fullName evidence="1">Uncharacterized protein</fullName>
    </submittedName>
</protein>
<dbReference type="EMBL" id="AF214554">
    <property type="protein sequence ID" value="AAG41255.1"/>
    <property type="molecule type" value="Genomic_DNA"/>
</dbReference>
<evidence type="ECO:0000313" key="1">
    <source>
        <dbReference type="EMBL" id="AAG41255.1"/>
    </source>
</evidence>
<dbReference type="AlphaFoldDB" id="Q9FQX4"/>
<proteinExistence type="predicted"/>
<sequence length="30" mass="3542">MGYILLKILVWYHRALESWVGTPQGIRELV</sequence>
<accession>Q9FQX4</accession>
<name>Q9FQX4_ONCHC</name>